<comment type="cofactor">
    <cofactor evidence="1">
        <name>pyridoxal 5'-phosphate</name>
        <dbReference type="ChEBI" id="CHEBI:597326"/>
    </cofactor>
</comment>
<dbReference type="InterPro" id="IPR050087">
    <property type="entry name" value="AON_synthase_class-II"/>
</dbReference>
<evidence type="ECO:0000313" key="7">
    <source>
        <dbReference type="Proteomes" id="UP000199421"/>
    </source>
</evidence>
<feature type="domain" description="Aminotransferase class I/classII large" evidence="5">
    <location>
        <begin position="29"/>
        <end position="350"/>
    </location>
</feature>
<evidence type="ECO:0000256" key="2">
    <source>
        <dbReference type="ARBA" id="ARBA00010008"/>
    </source>
</evidence>
<evidence type="ECO:0000256" key="1">
    <source>
        <dbReference type="ARBA" id="ARBA00001933"/>
    </source>
</evidence>
<name>A0A1H7HQY6_OLID1</name>
<evidence type="ECO:0000259" key="5">
    <source>
        <dbReference type="Pfam" id="PF00155"/>
    </source>
</evidence>
<dbReference type="GO" id="GO:0016740">
    <property type="term" value="F:transferase activity"/>
    <property type="evidence" value="ECO:0007669"/>
    <property type="project" value="UniProtKB-KW"/>
</dbReference>
<dbReference type="GO" id="GO:0030170">
    <property type="term" value="F:pyridoxal phosphate binding"/>
    <property type="evidence" value="ECO:0007669"/>
    <property type="project" value="InterPro"/>
</dbReference>
<evidence type="ECO:0000256" key="4">
    <source>
        <dbReference type="ARBA" id="ARBA00022898"/>
    </source>
</evidence>
<dbReference type="PANTHER" id="PTHR13693">
    <property type="entry name" value="CLASS II AMINOTRANSFERASE/8-AMINO-7-OXONONANOATE SYNTHASE"/>
    <property type="match status" value="1"/>
</dbReference>
<comment type="similarity">
    <text evidence="2">Belongs to the class-II pyridoxal-phosphate-dependent aminotransferase family. BioF subfamily.</text>
</comment>
<dbReference type="EMBL" id="FOAF01000001">
    <property type="protein sequence ID" value="SEK52584.1"/>
    <property type="molecule type" value="Genomic_DNA"/>
</dbReference>
<keyword evidence="7" id="KW-1185">Reference proteome</keyword>
<keyword evidence="3" id="KW-0808">Transferase</keyword>
<keyword evidence="4" id="KW-0663">Pyridoxal phosphate</keyword>
<evidence type="ECO:0000313" key="6">
    <source>
        <dbReference type="EMBL" id="SEK52584.1"/>
    </source>
</evidence>
<dbReference type="OrthoDB" id="9807157at2"/>
<dbReference type="Gene3D" id="3.40.640.10">
    <property type="entry name" value="Type I PLP-dependent aspartate aminotransferase-like (Major domain)"/>
    <property type="match status" value="1"/>
</dbReference>
<dbReference type="InterPro" id="IPR015422">
    <property type="entry name" value="PyrdxlP-dep_Trfase_small"/>
</dbReference>
<dbReference type="RefSeq" id="WP_093317734.1">
    <property type="nucleotide sequence ID" value="NZ_FOAF01000001.1"/>
</dbReference>
<organism evidence="6 7">
    <name type="scientific">Olivibacter domesticus</name>
    <name type="common">Pseudosphingobacterium domesticum</name>
    <dbReference type="NCBI Taxonomy" id="407022"/>
    <lineage>
        <taxon>Bacteria</taxon>
        <taxon>Pseudomonadati</taxon>
        <taxon>Bacteroidota</taxon>
        <taxon>Sphingobacteriia</taxon>
        <taxon>Sphingobacteriales</taxon>
        <taxon>Sphingobacteriaceae</taxon>
        <taxon>Olivibacter</taxon>
    </lineage>
</organism>
<sequence length="370" mass="40798">MIEINMLLEAKVRQRETMGSSRKLILQPNLVDFSSNDYFGWARSPEMKTYLKSITQENTHLTVGSTGSRLLTGNSELALDIEEEIAAYHQVEAALLMSSGYLANQGLLAALGVKGSNIIRDEYVHASFIDGCRLSFARNLHFKHNDVADLQFKLDQCKGLCYVVVESLYSMDGDFAPLTDLARLCKEKGALLIVDEAHALGVYGAGIVQSGYLQSNVFARTITFGKALGGQGAAILGSRTLKRFLINFCRPLIFSTAMSFPQLFAIKAGYHLLKKNNEIAELLQRKCNLFVEEMGFPQQNVLLSPIQAVKIAGNAAVDHAASILKSEGFDVRPIKSPSVPKGGERLRICIHVFNRDEEIIALTKLLRSIL</sequence>
<evidence type="ECO:0000256" key="3">
    <source>
        <dbReference type="ARBA" id="ARBA00022679"/>
    </source>
</evidence>
<dbReference type="InterPro" id="IPR004839">
    <property type="entry name" value="Aminotransferase_I/II_large"/>
</dbReference>
<proteinExistence type="inferred from homology"/>
<dbReference type="InterPro" id="IPR015424">
    <property type="entry name" value="PyrdxlP-dep_Trfase"/>
</dbReference>
<dbReference type="AlphaFoldDB" id="A0A1H7HQY6"/>
<dbReference type="SUPFAM" id="SSF53383">
    <property type="entry name" value="PLP-dependent transferases"/>
    <property type="match status" value="1"/>
</dbReference>
<dbReference type="InterPro" id="IPR015421">
    <property type="entry name" value="PyrdxlP-dep_Trfase_major"/>
</dbReference>
<dbReference type="PANTHER" id="PTHR13693:SF77">
    <property type="entry name" value="8-AMINO-7-OXONONANOATE SYNTHASE"/>
    <property type="match status" value="1"/>
</dbReference>
<accession>A0A1H7HQY6</accession>
<dbReference type="Gene3D" id="3.90.1150.10">
    <property type="entry name" value="Aspartate Aminotransferase, domain 1"/>
    <property type="match status" value="1"/>
</dbReference>
<reference evidence="7" key="1">
    <citation type="submission" date="2016-10" db="EMBL/GenBank/DDBJ databases">
        <authorList>
            <person name="Varghese N."/>
            <person name="Submissions S."/>
        </authorList>
    </citation>
    <scope>NUCLEOTIDE SEQUENCE [LARGE SCALE GENOMIC DNA]</scope>
    <source>
        <strain evidence="7">DSM 18733</strain>
    </source>
</reference>
<protein>
    <submittedName>
        <fullName evidence="6">8-amino-7-oxononanoate synthase</fullName>
    </submittedName>
</protein>
<dbReference type="Pfam" id="PF00155">
    <property type="entry name" value="Aminotran_1_2"/>
    <property type="match status" value="1"/>
</dbReference>
<dbReference type="Proteomes" id="UP000199421">
    <property type="component" value="Unassembled WGS sequence"/>
</dbReference>
<gene>
    <name evidence="6" type="ORF">SAMN05661044_00452</name>
</gene>
<dbReference type="STRING" id="407022.SAMN05661044_00452"/>